<dbReference type="RefSeq" id="XP_019041375.1">
    <property type="nucleotide sequence ID" value="XM_019180704.1"/>
</dbReference>
<keyword evidence="4" id="KW-1185">Reference proteome</keyword>
<keyword evidence="1" id="KW-1133">Transmembrane helix</keyword>
<dbReference type="PANTHER" id="PTHR28008">
    <property type="entry name" value="DOMAIN PROTEIN, PUTATIVE (AFU_ORTHOLOGUE AFUA_3G10980)-RELATED"/>
    <property type="match status" value="1"/>
</dbReference>
<feature type="transmembrane region" description="Helical" evidence="1">
    <location>
        <begin position="58"/>
        <end position="80"/>
    </location>
</feature>
<reference evidence="3 4" key="1">
    <citation type="journal article" date="2016" name="Proc. Natl. Acad. Sci. U.S.A.">
        <title>Comparative genomics of biotechnologically important yeasts.</title>
        <authorList>
            <person name="Riley R."/>
            <person name="Haridas S."/>
            <person name="Wolfe K.H."/>
            <person name="Lopes M.R."/>
            <person name="Hittinger C.T."/>
            <person name="Goeker M."/>
            <person name="Salamov A.A."/>
            <person name="Wisecaver J.H."/>
            <person name="Long T.M."/>
            <person name="Calvey C.H."/>
            <person name="Aerts A.L."/>
            <person name="Barry K.W."/>
            <person name="Choi C."/>
            <person name="Clum A."/>
            <person name="Coughlan A.Y."/>
            <person name="Deshpande S."/>
            <person name="Douglass A.P."/>
            <person name="Hanson S.J."/>
            <person name="Klenk H.-P."/>
            <person name="LaButti K.M."/>
            <person name="Lapidus A."/>
            <person name="Lindquist E.A."/>
            <person name="Lipzen A.M."/>
            <person name="Meier-Kolthoff J.P."/>
            <person name="Ohm R.A."/>
            <person name="Otillar R.P."/>
            <person name="Pangilinan J.L."/>
            <person name="Peng Y."/>
            <person name="Rokas A."/>
            <person name="Rosa C.A."/>
            <person name="Scheuner C."/>
            <person name="Sibirny A.A."/>
            <person name="Slot J.C."/>
            <person name="Stielow J.B."/>
            <person name="Sun H."/>
            <person name="Kurtzman C.P."/>
            <person name="Blackwell M."/>
            <person name="Grigoriev I.V."/>
            <person name="Jeffries T.W."/>
        </authorList>
    </citation>
    <scope>NUCLEOTIDE SEQUENCE [LARGE SCALE GENOMIC DNA]</scope>
    <source>
        <strain evidence="4">ATCC 58044 / CBS 1984 / NCYC 433 / NRRL Y-366-8</strain>
    </source>
</reference>
<dbReference type="AlphaFoldDB" id="A0A1E3P9X4"/>
<dbReference type="EMBL" id="KV454208">
    <property type="protein sequence ID" value="ODQ62168.1"/>
    <property type="molecule type" value="Genomic_DNA"/>
</dbReference>
<dbReference type="GeneID" id="30197950"/>
<dbReference type="OrthoDB" id="63581at2759"/>
<evidence type="ECO:0000259" key="2">
    <source>
        <dbReference type="Pfam" id="PF04892"/>
    </source>
</evidence>
<feature type="non-terminal residue" evidence="3">
    <location>
        <position position="1"/>
    </location>
</feature>
<keyword evidence="1" id="KW-0472">Membrane</keyword>
<evidence type="ECO:0000313" key="3">
    <source>
        <dbReference type="EMBL" id="ODQ62168.1"/>
    </source>
</evidence>
<sequence>IMRIRKSVLAGLAVALVLSAYLGFAKISLPHDKLIHFVTFFLLSLMFYWLFETSSTRAVRNLTFIICTLTGGIGSEFVQGLLPYRDFDFKDIIANVLGSSSALVISMVYHKKIIEQRRQQRYDQLRNSIPQD</sequence>
<feature type="non-terminal residue" evidence="3">
    <location>
        <position position="132"/>
    </location>
</feature>
<dbReference type="Proteomes" id="UP000094112">
    <property type="component" value="Unassembled WGS sequence"/>
</dbReference>
<name>A0A1E3P9X4_WICAA</name>
<dbReference type="InterPro" id="IPR006976">
    <property type="entry name" value="VanZ-like"/>
</dbReference>
<evidence type="ECO:0000256" key="1">
    <source>
        <dbReference type="SAM" id="Phobius"/>
    </source>
</evidence>
<organism evidence="3 4">
    <name type="scientific">Wickerhamomyces anomalus (strain ATCC 58044 / CBS 1984 / NCYC 433 / NRRL Y-366-8)</name>
    <name type="common">Yeast</name>
    <name type="synonym">Hansenula anomala</name>
    <dbReference type="NCBI Taxonomy" id="683960"/>
    <lineage>
        <taxon>Eukaryota</taxon>
        <taxon>Fungi</taxon>
        <taxon>Dikarya</taxon>
        <taxon>Ascomycota</taxon>
        <taxon>Saccharomycotina</taxon>
        <taxon>Saccharomycetes</taxon>
        <taxon>Phaffomycetales</taxon>
        <taxon>Wickerhamomycetaceae</taxon>
        <taxon>Wickerhamomyces</taxon>
    </lineage>
</organism>
<dbReference type="NCBIfam" id="NF037970">
    <property type="entry name" value="vanZ_1"/>
    <property type="match status" value="1"/>
</dbReference>
<feature type="transmembrane region" description="Helical" evidence="1">
    <location>
        <begin position="92"/>
        <end position="109"/>
    </location>
</feature>
<dbReference type="PANTHER" id="PTHR28008:SF1">
    <property type="entry name" value="DOMAIN PROTEIN, PUTATIVE (AFU_ORTHOLOGUE AFUA_3G10980)-RELATED"/>
    <property type="match status" value="1"/>
</dbReference>
<proteinExistence type="predicted"/>
<feature type="domain" description="VanZ-like" evidence="2">
    <location>
        <begin position="31"/>
        <end position="108"/>
    </location>
</feature>
<gene>
    <name evidence="3" type="ORF">WICANDRAFT_16661</name>
</gene>
<feature type="transmembrane region" description="Helical" evidence="1">
    <location>
        <begin position="35"/>
        <end position="51"/>
    </location>
</feature>
<keyword evidence="1" id="KW-0812">Transmembrane</keyword>
<evidence type="ECO:0000313" key="4">
    <source>
        <dbReference type="Proteomes" id="UP000094112"/>
    </source>
</evidence>
<dbReference type="Pfam" id="PF04892">
    <property type="entry name" value="VanZ"/>
    <property type="match status" value="1"/>
</dbReference>
<accession>A0A1E3P9X4</accession>
<protein>
    <recommendedName>
        <fullName evidence="2">VanZ-like domain-containing protein</fullName>
    </recommendedName>
</protein>